<protein>
    <submittedName>
        <fullName evidence="1">Uncharacterized protein</fullName>
    </submittedName>
</protein>
<accession>A0A2H3B5I4</accession>
<keyword evidence="2" id="KW-1185">Reference proteome</keyword>
<dbReference type="Proteomes" id="UP000218334">
    <property type="component" value="Unassembled WGS sequence"/>
</dbReference>
<organism evidence="1 2">
    <name type="scientific">Armillaria solidipes</name>
    <dbReference type="NCBI Taxonomy" id="1076256"/>
    <lineage>
        <taxon>Eukaryota</taxon>
        <taxon>Fungi</taxon>
        <taxon>Dikarya</taxon>
        <taxon>Basidiomycota</taxon>
        <taxon>Agaricomycotina</taxon>
        <taxon>Agaricomycetes</taxon>
        <taxon>Agaricomycetidae</taxon>
        <taxon>Agaricales</taxon>
        <taxon>Marasmiineae</taxon>
        <taxon>Physalacriaceae</taxon>
        <taxon>Armillaria</taxon>
    </lineage>
</organism>
<dbReference type="EMBL" id="KZ293442">
    <property type="protein sequence ID" value="PBK66159.1"/>
    <property type="molecule type" value="Genomic_DNA"/>
</dbReference>
<gene>
    <name evidence="1" type="ORF">ARMSODRAFT_371211</name>
</gene>
<sequence length="95" mass="10686">MSAVFARLIRVPPPVSLHLRIHDIRWCLPVCFILDLMVFGAQGRLDSTRLRIAGGCLAHTLHECVPQESILTGVLRRIRTRLVCGTDDQLVDLGW</sequence>
<reference evidence="2" key="1">
    <citation type="journal article" date="2017" name="Nat. Ecol. Evol.">
        <title>Genome expansion and lineage-specific genetic innovations in the forest pathogenic fungi Armillaria.</title>
        <authorList>
            <person name="Sipos G."/>
            <person name="Prasanna A.N."/>
            <person name="Walter M.C."/>
            <person name="O'Connor E."/>
            <person name="Balint B."/>
            <person name="Krizsan K."/>
            <person name="Kiss B."/>
            <person name="Hess J."/>
            <person name="Varga T."/>
            <person name="Slot J."/>
            <person name="Riley R."/>
            <person name="Boka B."/>
            <person name="Rigling D."/>
            <person name="Barry K."/>
            <person name="Lee J."/>
            <person name="Mihaltcheva S."/>
            <person name="LaButti K."/>
            <person name="Lipzen A."/>
            <person name="Waldron R."/>
            <person name="Moloney N.M."/>
            <person name="Sperisen C."/>
            <person name="Kredics L."/>
            <person name="Vagvoelgyi C."/>
            <person name="Patrignani A."/>
            <person name="Fitzpatrick D."/>
            <person name="Nagy I."/>
            <person name="Doyle S."/>
            <person name="Anderson J.B."/>
            <person name="Grigoriev I.V."/>
            <person name="Gueldener U."/>
            <person name="Muensterkoetter M."/>
            <person name="Nagy L.G."/>
        </authorList>
    </citation>
    <scope>NUCLEOTIDE SEQUENCE [LARGE SCALE GENOMIC DNA]</scope>
    <source>
        <strain evidence="2">28-4</strain>
    </source>
</reference>
<name>A0A2H3B5I4_9AGAR</name>
<evidence type="ECO:0000313" key="1">
    <source>
        <dbReference type="EMBL" id="PBK66159.1"/>
    </source>
</evidence>
<dbReference type="AlphaFoldDB" id="A0A2H3B5I4"/>
<proteinExistence type="predicted"/>
<evidence type="ECO:0000313" key="2">
    <source>
        <dbReference type="Proteomes" id="UP000218334"/>
    </source>
</evidence>